<organism evidence="2 3">
    <name type="scientific">Streptomyces cacaoi</name>
    <dbReference type="NCBI Taxonomy" id="1898"/>
    <lineage>
        <taxon>Bacteria</taxon>
        <taxon>Bacillati</taxon>
        <taxon>Actinomycetota</taxon>
        <taxon>Actinomycetes</taxon>
        <taxon>Kitasatosporales</taxon>
        <taxon>Streptomycetaceae</taxon>
        <taxon>Streptomyces</taxon>
    </lineage>
</organism>
<accession>A0A4Y3R6A2</accession>
<dbReference type="EMBL" id="BJMM01000029">
    <property type="protein sequence ID" value="GEB52283.1"/>
    <property type="molecule type" value="Genomic_DNA"/>
</dbReference>
<name>A0A4Y3R6A2_STRCI</name>
<dbReference type="Proteomes" id="UP000319210">
    <property type="component" value="Unassembled WGS sequence"/>
</dbReference>
<feature type="compositionally biased region" description="Basic and acidic residues" evidence="1">
    <location>
        <begin position="137"/>
        <end position="162"/>
    </location>
</feature>
<evidence type="ECO:0000256" key="1">
    <source>
        <dbReference type="SAM" id="MobiDB-lite"/>
    </source>
</evidence>
<evidence type="ECO:0000313" key="2">
    <source>
        <dbReference type="EMBL" id="GEB52283.1"/>
    </source>
</evidence>
<dbReference type="Pfam" id="PF17230">
    <property type="entry name" value="DUF5304"/>
    <property type="match status" value="1"/>
</dbReference>
<feature type="region of interest" description="Disordered" evidence="1">
    <location>
        <begin position="1"/>
        <end position="32"/>
    </location>
</feature>
<dbReference type="RefSeq" id="WP_269145206.1">
    <property type="nucleotide sequence ID" value="NZ_BJMM01000029.1"/>
</dbReference>
<proteinExistence type="predicted"/>
<dbReference type="AlphaFoldDB" id="A0A4Y3R6A2"/>
<evidence type="ECO:0000313" key="3">
    <source>
        <dbReference type="Proteomes" id="UP000319210"/>
    </source>
</evidence>
<feature type="region of interest" description="Disordered" evidence="1">
    <location>
        <begin position="136"/>
        <end position="253"/>
    </location>
</feature>
<feature type="compositionally biased region" description="Basic and acidic residues" evidence="1">
    <location>
        <begin position="211"/>
        <end position="221"/>
    </location>
</feature>
<dbReference type="InterPro" id="IPR035183">
    <property type="entry name" value="DUF5304"/>
</dbReference>
<protein>
    <recommendedName>
        <fullName evidence="4">DUF5304 domain-containing protein</fullName>
    </recommendedName>
</protein>
<feature type="compositionally biased region" description="Basic and acidic residues" evidence="1">
    <location>
        <begin position="180"/>
        <end position="196"/>
    </location>
</feature>
<keyword evidence="3" id="KW-1185">Reference proteome</keyword>
<comment type="caution">
    <text evidence="2">The sequence shown here is derived from an EMBL/GenBank/DDBJ whole genome shotgun (WGS) entry which is preliminary data.</text>
</comment>
<reference evidence="2 3" key="1">
    <citation type="submission" date="2019-06" db="EMBL/GenBank/DDBJ databases">
        <title>Whole genome shotgun sequence of Streptomyces cacaoi subsp. cacaoi NBRC 12748.</title>
        <authorList>
            <person name="Hosoyama A."/>
            <person name="Uohara A."/>
            <person name="Ohji S."/>
            <person name="Ichikawa N."/>
        </authorList>
    </citation>
    <scope>NUCLEOTIDE SEQUENCE [LARGE SCALE GENOMIC DNA]</scope>
    <source>
        <strain evidence="2 3">NBRC 12748</strain>
    </source>
</reference>
<gene>
    <name evidence="2" type="ORF">SCA03_48340</name>
</gene>
<evidence type="ECO:0008006" key="4">
    <source>
        <dbReference type="Google" id="ProtNLM"/>
    </source>
</evidence>
<sequence>MPAMSDDPENPERRQDARTPGGADASGPDPDAWAAACEEDLEAEKARRRAAYGPEPVSAAEELRRLADAVTEKFAELGGPFARTVGSAAAQGVVQQLFSQARSAIEPVIARNPQVFDHLAAAGGELLAAYRAAVQESETRWTRGPDGRAAPERVDLDERADADAAAADDEDDEGTAPGKSAEDSRAAEHADLGKGADDEDAGPGRGAAPEPPRRPAEHIDLDADGPAGPAPGTDDSGADGPEGPDTDGPGDRR</sequence>